<dbReference type="Proteomes" id="UP000701853">
    <property type="component" value="Chromosome 13"/>
</dbReference>
<dbReference type="InterPro" id="IPR036865">
    <property type="entry name" value="CRAL-TRIO_dom_sf"/>
</dbReference>
<keyword evidence="6" id="KW-1185">Reference proteome</keyword>
<dbReference type="Gene3D" id="3.40.220.10">
    <property type="entry name" value="Leucine Aminopeptidase, subunit E, domain 1"/>
    <property type="match status" value="1"/>
</dbReference>
<dbReference type="EMBL" id="JAHUZN010000013">
    <property type="protein sequence ID" value="KAG8473173.1"/>
    <property type="molecule type" value="Genomic_DNA"/>
</dbReference>
<dbReference type="CDD" id="cd02905">
    <property type="entry name" value="Macro_GDAP2-like"/>
    <property type="match status" value="1"/>
</dbReference>
<organism evidence="5 6">
    <name type="scientific">Gossypium anomalum</name>
    <dbReference type="NCBI Taxonomy" id="47600"/>
    <lineage>
        <taxon>Eukaryota</taxon>
        <taxon>Viridiplantae</taxon>
        <taxon>Streptophyta</taxon>
        <taxon>Embryophyta</taxon>
        <taxon>Tracheophyta</taxon>
        <taxon>Spermatophyta</taxon>
        <taxon>Magnoliopsida</taxon>
        <taxon>eudicotyledons</taxon>
        <taxon>Gunneridae</taxon>
        <taxon>Pentapetalae</taxon>
        <taxon>rosids</taxon>
        <taxon>malvids</taxon>
        <taxon>Malvales</taxon>
        <taxon>Malvaceae</taxon>
        <taxon>Malvoideae</taxon>
        <taxon>Gossypium</taxon>
    </lineage>
</organism>
<dbReference type="PANTHER" id="PTHR48439">
    <property type="entry name" value="HEMIMETHYLATED DNA-BINDING DOMAIN-CONTAINING PROTEIN"/>
    <property type="match status" value="1"/>
</dbReference>
<dbReference type="GO" id="GO:0003677">
    <property type="term" value="F:DNA binding"/>
    <property type="evidence" value="ECO:0007669"/>
    <property type="project" value="InterPro"/>
</dbReference>
<comment type="caution">
    <text evidence="5">The sequence shown here is derived from an EMBL/GenBank/DDBJ whole genome shotgun (WGS) entry which is preliminary data.</text>
</comment>
<dbReference type="InterPro" id="IPR035793">
    <property type="entry name" value="Macro_GDAP2"/>
</dbReference>
<dbReference type="InterPro" id="IPR036623">
    <property type="entry name" value="Hemimethylated_DNA-bd_sf"/>
</dbReference>
<dbReference type="Pfam" id="PF13716">
    <property type="entry name" value="CRAL_TRIO_2"/>
    <property type="match status" value="1"/>
</dbReference>
<dbReference type="AlphaFoldDB" id="A0A8J5XXR0"/>
<dbReference type="InterPro" id="IPR011722">
    <property type="entry name" value="Hemimethylated_DNA-bd_dom"/>
</dbReference>
<dbReference type="CDD" id="cd00170">
    <property type="entry name" value="SEC14"/>
    <property type="match status" value="1"/>
</dbReference>
<dbReference type="Pfam" id="PF08755">
    <property type="entry name" value="YccV-like"/>
    <property type="match status" value="1"/>
</dbReference>
<dbReference type="InterPro" id="IPR002589">
    <property type="entry name" value="Macro_dom"/>
</dbReference>
<dbReference type="SUPFAM" id="SSF52087">
    <property type="entry name" value="CRAL/TRIO domain"/>
    <property type="match status" value="1"/>
</dbReference>
<evidence type="ECO:0000313" key="5">
    <source>
        <dbReference type="EMBL" id="KAG8473173.1"/>
    </source>
</evidence>
<dbReference type="SUPFAM" id="SSF52949">
    <property type="entry name" value="Macro domain-like"/>
    <property type="match status" value="1"/>
</dbReference>
<dbReference type="InterPro" id="IPR001251">
    <property type="entry name" value="CRAL-TRIO_dom"/>
</dbReference>
<evidence type="ECO:0000313" key="6">
    <source>
        <dbReference type="Proteomes" id="UP000701853"/>
    </source>
</evidence>
<dbReference type="SMART" id="SM00516">
    <property type="entry name" value="SEC14"/>
    <property type="match status" value="1"/>
</dbReference>
<dbReference type="PANTHER" id="PTHR48439:SF1">
    <property type="entry name" value="HEMIMETHYLATED DNA-BINDING DOMAIN-CONTAINING PROTEIN"/>
    <property type="match status" value="1"/>
</dbReference>
<dbReference type="InterPro" id="IPR043472">
    <property type="entry name" value="Macro_dom-like"/>
</dbReference>
<dbReference type="Pfam" id="PF02151">
    <property type="entry name" value="UVR"/>
    <property type="match status" value="1"/>
</dbReference>
<dbReference type="PROSITE" id="PS50191">
    <property type="entry name" value="CRAL_TRIO"/>
    <property type="match status" value="1"/>
</dbReference>
<feature type="region of interest" description="Disordered" evidence="2">
    <location>
        <begin position="870"/>
        <end position="889"/>
    </location>
</feature>
<dbReference type="Gene3D" id="2.30.30.390">
    <property type="entry name" value="Hemimethylated DNA-binding domain"/>
    <property type="match status" value="1"/>
</dbReference>
<dbReference type="FunFam" id="2.30.30.390:FF:000002">
    <property type="entry name" value="Clp protease adapter protein ClpF, chloroplastic"/>
    <property type="match status" value="1"/>
</dbReference>
<gene>
    <name evidence="5" type="ORF">CXB51_035107</name>
</gene>
<dbReference type="OrthoDB" id="6077599at2759"/>
<dbReference type="SMART" id="SM00992">
    <property type="entry name" value="YccV-like"/>
    <property type="match status" value="1"/>
</dbReference>
<feature type="region of interest" description="Disordered" evidence="2">
    <location>
        <begin position="47"/>
        <end position="73"/>
    </location>
</feature>
<dbReference type="SUPFAM" id="SSF141255">
    <property type="entry name" value="YccV-like"/>
    <property type="match status" value="1"/>
</dbReference>
<dbReference type="Gene3D" id="3.40.525.10">
    <property type="entry name" value="CRAL-TRIO lipid binding domain"/>
    <property type="match status" value="1"/>
</dbReference>
<dbReference type="InterPro" id="IPR053189">
    <property type="entry name" value="Clp_protease_adapter_ClpF"/>
</dbReference>
<dbReference type="NCBIfam" id="TIGR02097">
    <property type="entry name" value="yccV"/>
    <property type="match status" value="1"/>
</dbReference>
<proteinExistence type="inferred from homology"/>
<evidence type="ECO:0000256" key="1">
    <source>
        <dbReference type="ARBA" id="ARBA00008355"/>
    </source>
</evidence>
<feature type="domain" description="Macro" evidence="4">
    <location>
        <begin position="71"/>
        <end position="251"/>
    </location>
</feature>
<dbReference type="Pfam" id="PF01661">
    <property type="entry name" value="Macro"/>
    <property type="match status" value="1"/>
</dbReference>
<comment type="similarity">
    <text evidence="1">Belongs to the GDAP2 family.</text>
</comment>
<dbReference type="InterPro" id="IPR001943">
    <property type="entry name" value="UVR_dom"/>
</dbReference>
<protein>
    <recommendedName>
        <fullName evidence="7">Macro domain-containing protein</fullName>
    </recommendedName>
</protein>
<accession>A0A8J5XXR0</accession>
<evidence type="ECO:0000259" key="3">
    <source>
        <dbReference type="PROSITE" id="PS50191"/>
    </source>
</evidence>
<reference evidence="5 6" key="1">
    <citation type="journal article" date="2021" name="bioRxiv">
        <title>The Gossypium anomalum genome as a resource for cotton improvement and evolutionary analysis of hybrid incompatibility.</title>
        <authorList>
            <person name="Grover C.E."/>
            <person name="Yuan D."/>
            <person name="Arick M.A."/>
            <person name="Miller E.R."/>
            <person name="Hu G."/>
            <person name="Peterson D.G."/>
            <person name="Wendel J.F."/>
            <person name="Udall J.A."/>
        </authorList>
    </citation>
    <scope>NUCLEOTIDE SEQUENCE [LARGE SCALE GENOMIC DNA]</scope>
    <source>
        <strain evidence="5">JFW-Udall</strain>
        <tissue evidence="5">Leaf</tissue>
    </source>
</reference>
<evidence type="ECO:0000256" key="2">
    <source>
        <dbReference type="SAM" id="MobiDB-lite"/>
    </source>
</evidence>
<feature type="domain" description="CRAL-TRIO" evidence="3">
    <location>
        <begin position="384"/>
        <end position="533"/>
    </location>
</feature>
<dbReference type="PROSITE" id="PS51154">
    <property type="entry name" value="MACRO"/>
    <property type="match status" value="1"/>
</dbReference>
<dbReference type="SMART" id="SM00506">
    <property type="entry name" value="A1pp"/>
    <property type="match status" value="1"/>
</dbReference>
<name>A0A8J5XXR0_9ROSI</name>
<evidence type="ECO:0000259" key="4">
    <source>
        <dbReference type="PROSITE" id="PS51154"/>
    </source>
</evidence>
<evidence type="ECO:0008006" key="7">
    <source>
        <dbReference type="Google" id="ProtNLM"/>
    </source>
</evidence>
<sequence length="889" mass="99808">MYRPVATAAATGGVPTDNGDYVVTLDQVPRWNDAEIRSSLEYENEDPSFSKSLLSDPLASPGEESGSNGLASRFPVNHEINSKIYLWRGQPWNLEVDAVVNSTNENMDEVHSSQGLHAAAGPGLAEECATLGGCRTGMAKVTNAYDLPARRVIHTVGPKYAVKYHTAAENALSHCYRSCLELLIENGLRSIAMGCIYTEAKNYPREPAAHVAIRTVRRLLEKQKDKITAVVFCTSTSSDTEIYKRLLPLYFPRDKHEEAVAISKLPADVGDENGETIIHERKIRIKPLPKKVIPKPSQPPAEVPASDVGLVQRNSSYLDTYLDPAFMSLMKDPDQRRQEQWEKTAQAQGGWNCAKMLGFGDIGGPPLSAAEEYSLHSRYLAKANSLNLSEIAEMKILYRGGVDSEGRPVMVVVGAHFLLRCLELERFILYVVKEFEPLIQKPYTIVYFHSAASLQVQPDLGWMRRLQQILGRKHQRNLHAIYVLHPTFHLKTAIFALQMFVDKVVWKKVVYVDRLLQLFKYVPREQLTIPDFVHDIEVNGGKGLIVDPRTKYTLSLSSTLTTFGNTAVYGIEVGGRRHFEIIGKGHMKYGISRQYFWHGYVPSFYFNSNPNLLKKRNFGVKVGWPFKGGDRELGASSERSETANEDILIFFFQLDLATQVQRALNLEEYEFAQQLRNKLTEVEAEILKQQEAKRGLSSKSEAQDKALGLVRLRGELHNAIENENYALAAQLRDDISKLEAESLAASAKALAYENAQYAFRLGQKVQHKIFGYRAVICGMDPVCCESSTWMEAAQVDKLSHGSNQPFYQVLVDVYADPNLLVAYVPEENLLAPEQPDLRRFDHPYVSFLFYGMDAAGDFIPIKQLREKYNRPRHEIPLDPEGDEGGGGAA</sequence>